<dbReference type="GO" id="GO:0005524">
    <property type="term" value="F:ATP binding"/>
    <property type="evidence" value="ECO:0007669"/>
    <property type="project" value="InterPro"/>
</dbReference>
<dbReference type="Pfam" id="PF23594">
    <property type="entry name" value="RPN11_C"/>
    <property type="match status" value="1"/>
</dbReference>
<dbReference type="GO" id="GO:0008237">
    <property type="term" value="F:metallopeptidase activity"/>
    <property type="evidence" value="ECO:0007669"/>
    <property type="project" value="UniProtKB-KW"/>
</dbReference>
<keyword evidence="1" id="KW-0645">Protease</keyword>
<keyword evidence="4" id="KW-0862">Zinc</keyword>
<proteinExistence type="predicted"/>
<evidence type="ECO:0000256" key="1">
    <source>
        <dbReference type="ARBA" id="ARBA00022670"/>
    </source>
</evidence>
<dbReference type="Proteomes" id="UP000251960">
    <property type="component" value="Chromosome 5"/>
</dbReference>
<organism evidence="8">
    <name type="scientific">Zea mays</name>
    <name type="common">Maize</name>
    <dbReference type="NCBI Taxonomy" id="4577"/>
    <lineage>
        <taxon>Eukaryota</taxon>
        <taxon>Viridiplantae</taxon>
        <taxon>Streptophyta</taxon>
        <taxon>Embryophyta</taxon>
        <taxon>Tracheophyta</taxon>
        <taxon>Spermatophyta</taxon>
        <taxon>Magnoliopsida</taxon>
        <taxon>Liliopsida</taxon>
        <taxon>Poales</taxon>
        <taxon>Poaceae</taxon>
        <taxon>PACMAD clade</taxon>
        <taxon>Panicoideae</taxon>
        <taxon>Andropogonodae</taxon>
        <taxon>Andropogoneae</taxon>
        <taxon>Tripsacinae</taxon>
        <taxon>Zea</taxon>
    </lineage>
</organism>
<evidence type="ECO:0000259" key="7">
    <source>
        <dbReference type="PROSITE" id="PS50011"/>
    </source>
</evidence>
<evidence type="ECO:0000256" key="3">
    <source>
        <dbReference type="ARBA" id="ARBA00022801"/>
    </source>
</evidence>
<dbReference type="PROSITE" id="PS50011">
    <property type="entry name" value="PROTEIN_KINASE_DOM"/>
    <property type="match status" value="1"/>
</dbReference>
<dbReference type="GO" id="GO:0006508">
    <property type="term" value="P:proteolysis"/>
    <property type="evidence" value="ECO:0007669"/>
    <property type="project" value="UniProtKB-KW"/>
</dbReference>
<evidence type="ECO:0000256" key="6">
    <source>
        <dbReference type="ARBA" id="ARBA00023049"/>
    </source>
</evidence>
<keyword evidence="2" id="KW-0479">Metal-binding</keyword>
<evidence type="ECO:0000256" key="4">
    <source>
        <dbReference type="ARBA" id="ARBA00022833"/>
    </source>
</evidence>
<keyword evidence="6" id="KW-0482">Metalloprotease</keyword>
<dbReference type="GO" id="GO:0046872">
    <property type="term" value="F:metal ion binding"/>
    <property type="evidence" value="ECO:0007669"/>
    <property type="project" value="UniProtKB-KW"/>
</dbReference>
<feature type="domain" description="Protein kinase" evidence="7">
    <location>
        <begin position="1"/>
        <end position="230"/>
    </location>
</feature>
<dbReference type="InterPro" id="IPR056263">
    <property type="entry name" value="RPN11_C"/>
</dbReference>
<keyword evidence="5 8" id="KW-0647">Proteasome</keyword>
<accession>A0A3L6EIU7</accession>
<evidence type="ECO:0000256" key="2">
    <source>
        <dbReference type="ARBA" id="ARBA00022723"/>
    </source>
</evidence>
<dbReference type="InterPro" id="IPR000719">
    <property type="entry name" value="Prot_kinase_dom"/>
</dbReference>
<gene>
    <name evidence="8" type="primary">RPN11_0</name>
    <name evidence="8" type="ORF">Zm00014a_037198</name>
</gene>
<dbReference type="EMBL" id="NCVQ01000006">
    <property type="protein sequence ID" value="PWZ20740.1"/>
    <property type="molecule type" value="Genomic_DNA"/>
</dbReference>
<dbReference type="InterPro" id="IPR050242">
    <property type="entry name" value="JAMM_MPN+_peptidase_M67A"/>
</dbReference>
<dbReference type="GO" id="GO:0004672">
    <property type="term" value="F:protein kinase activity"/>
    <property type="evidence" value="ECO:0007669"/>
    <property type="project" value="InterPro"/>
</dbReference>
<dbReference type="GO" id="GO:0000502">
    <property type="term" value="C:proteasome complex"/>
    <property type="evidence" value="ECO:0007669"/>
    <property type="project" value="UniProtKB-KW"/>
</dbReference>
<evidence type="ECO:0000313" key="8">
    <source>
        <dbReference type="EMBL" id="PWZ20740.1"/>
    </source>
</evidence>
<dbReference type="AlphaFoldDB" id="A0A3L6EIU7"/>
<dbReference type="SUPFAM" id="SSF56112">
    <property type="entry name" value="Protein kinase-like (PK-like)"/>
    <property type="match status" value="1"/>
</dbReference>
<sequence>MYQLCKSVAFVHDPKVLHRELKLHILLKDHKTMVLKIADLSLSHAIRPEMSFEALNPRAVAVVIDPIQSVKGKVVIDAFRLINPQTMMLGQEPRQTTPNVGHLNKPSIHALIHGLHRHYYSIAINYWKNELEKMLLNLHKKKWTDGLILKRFDTHSKTNEQTVQEMLNLAIKYNKAVQEEDELPPEKLAIANVGLQGAKKHLEEHVSNLMSSNNVDTTIGWNALINSFSH</sequence>
<protein>
    <submittedName>
        <fullName evidence="8">26S proteasome non-ATPase regulatory subunit 14</fullName>
    </submittedName>
</protein>
<name>A0A3L6EIU7_MAIZE</name>
<dbReference type="ExpressionAtlas" id="A0A3L6EIU7">
    <property type="expression patterns" value="baseline and differential"/>
</dbReference>
<keyword evidence="3" id="KW-0378">Hydrolase</keyword>
<dbReference type="InterPro" id="IPR011009">
    <property type="entry name" value="Kinase-like_dom_sf"/>
</dbReference>
<comment type="caution">
    <text evidence="8">The sequence shown here is derived from an EMBL/GenBank/DDBJ whole genome shotgun (WGS) entry which is preliminary data.</text>
</comment>
<evidence type="ECO:0000256" key="5">
    <source>
        <dbReference type="ARBA" id="ARBA00022942"/>
    </source>
</evidence>
<reference evidence="8" key="1">
    <citation type="journal article" date="2018" name="Nat. Genet.">
        <title>Extensive intraspecific gene order and gene structural variations between Mo17 and other maize genomes.</title>
        <authorList>
            <person name="Sun S."/>
            <person name="Zhou Y."/>
            <person name="Chen J."/>
            <person name="Shi J."/>
            <person name="Zhao H."/>
            <person name="Zhao H."/>
            <person name="Song W."/>
            <person name="Zhang M."/>
            <person name="Cui Y."/>
            <person name="Dong X."/>
            <person name="Liu H."/>
            <person name="Ma X."/>
            <person name="Jiao Y."/>
            <person name="Wang B."/>
            <person name="Wei X."/>
            <person name="Stein J.C."/>
            <person name="Glaubitz J.C."/>
            <person name="Lu F."/>
            <person name="Yu G."/>
            <person name="Liang C."/>
            <person name="Fengler K."/>
            <person name="Li B."/>
            <person name="Rafalski A."/>
            <person name="Schnable P.S."/>
            <person name="Ware D.H."/>
            <person name="Buckler E.S."/>
            <person name="Lai J."/>
        </authorList>
    </citation>
    <scope>NUCLEOTIDE SEQUENCE [LARGE SCALE GENOMIC DNA]</scope>
    <source>
        <tissue evidence="8">Seedling</tissue>
    </source>
</reference>
<dbReference type="Gene3D" id="3.40.140.10">
    <property type="entry name" value="Cytidine Deaminase, domain 2"/>
    <property type="match status" value="1"/>
</dbReference>
<dbReference type="PANTHER" id="PTHR10410">
    <property type="entry name" value="EUKARYOTIC TRANSLATION INITIATION FACTOR 3 -RELATED"/>
    <property type="match status" value="1"/>
</dbReference>